<protein>
    <submittedName>
        <fullName evidence="5">AraC family transcriptional regulator</fullName>
    </submittedName>
</protein>
<evidence type="ECO:0000313" key="5">
    <source>
        <dbReference type="EMBL" id="PBK03057.1"/>
    </source>
</evidence>
<dbReference type="GO" id="GO:0043565">
    <property type="term" value="F:sequence-specific DNA binding"/>
    <property type="evidence" value="ECO:0007669"/>
    <property type="project" value="InterPro"/>
</dbReference>
<dbReference type="InterPro" id="IPR009057">
    <property type="entry name" value="Homeodomain-like_sf"/>
</dbReference>
<dbReference type="AlphaFoldDB" id="A0A2A3ME97"/>
<feature type="domain" description="HTH araC/xylS-type" evidence="4">
    <location>
        <begin position="217"/>
        <end position="315"/>
    </location>
</feature>
<dbReference type="GO" id="GO:0003700">
    <property type="term" value="F:DNA-binding transcription factor activity"/>
    <property type="evidence" value="ECO:0007669"/>
    <property type="project" value="InterPro"/>
</dbReference>
<evidence type="ECO:0000256" key="3">
    <source>
        <dbReference type="ARBA" id="ARBA00023163"/>
    </source>
</evidence>
<sequence length="321" mass="35915">MIRKHGNGTEVPVVLADMSGGQAIDLPGIRGRMERLEFASGIVLYRMEYEALEDCSVQVQNSFSEPWIGSALHLQGHSELSYPDGKTFTLTPESALLMRVDPSGSRFHLFKGQLIRHVGVASTLAPLQARFDGQLPERLALFQDSAFGDFQLGQSFSPSPRLRQLASNLFDNHARGSARLVKLEGIANLFLAEIIELFCEESDAEDHIIVWEKQALSDIIAHIERNLDGTLALAHMADMAGLSESRLDHLFRQKFQLSCAEYVRNERMNAANRWLQTGELPVREVAVRVGYSHVSNFSRAYRTRFGETPARTLRRGAFSGR</sequence>
<dbReference type="PRINTS" id="PR00032">
    <property type="entry name" value="HTHARAC"/>
</dbReference>
<keyword evidence="6" id="KW-1185">Reference proteome</keyword>
<dbReference type="PANTHER" id="PTHR47893:SF1">
    <property type="entry name" value="REGULATORY PROTEIN PCHR"/>
    <property type="match status" value="1"/>
</dbReference>
<dbReference type="Gene3D" id="1.10.10.60">
    <property type="entry name" value="Homeodomain-like"/>
    <property type="match status" value="1"/>
</dbReference>
<proteinExistence type="predicted"/>
<keyword evidence="1" id="KW-0805">Transcription regulation</keyword>
<gene>
    <name evidence="5" type="ORF">CNQ84_16650</name>
</gene>
<dbReference type="Proteomes" id="UP000242313">
    <property type="component" value="Unassembled WGS sequence"/>
</dbReference>
<dbReference type="SUPFAM" id="SSF46689">
    <property type="entry name" value="Homeodomain-like"/>
    <property type="match status" value="2"/>
</dbReference>
<accession>A0A2A3ME97</accession>
<keyword evidence="3" id="KW-0804">Transcription</keyword>
<dbReference type="PROSITE" id="PS01124">
    <property type="entry name" value="HTH_ARAC_FAMILY_2"/>
    <property type="match status" value="1"/>
</dbReference>
<dbReference type="PANTHER" id="PTHR47893">
    <property type="entry name" value="REGULATORY PROTEIN PCHR"/>
    <property type="match status" value="1"/>
</dbReference>
<evidence type="ECO:0000256" key="1">
    <source>
        <dbReference type="ARBA" id="ARBA00023015"/>
    </source>
</evidence>
<evidence type="ECO:0000313" key="6">
    <source>
        <dbReference type="Proteomes" id="UP000242313"/>
    </source>
</evidence>
<organism evidence="5 6">
    <name type="scientific">Pseudomonas abyssi</name>
    <dbReference type="NCBI Taxonomy" id="170540"/>
    <lineage>
        <taxon>Bacteria</taxon>
        <taxon>Pseudomonadati</taxon>
        <taxon>Pseudomonadota</taxon>
        <taxon>Gammaproteobacteria</taxon>
        <taxon>Pseudomonadales</taxon>
        <taxon>Pseudomonadaceae</taxon>
        <taxon>Pseudomonas</taxon>
    </lineage>
</organism>
<evidence type="ECO:0000256" key="2">
    <source>
        <dbReference type="ARBA" id="ARBA00023125"/>
    </source>
</evidence>
<dbReference type="InterPro" id="IPR018060">
    <property type="entry name" value="HTH_AraC"/>
</dbReference>
<dbReference type="Pfam" id="PF12833">
    <property type="entry name" value="HTH_18"/>
    <property type="match status" value="1"/>
</dbReference>
<dbReference type="InterPro" id="IPR053142">
    <property type="entry name" value="PchR_regulatory_protein"/>
</dbReference>
<keyword evidence="2" id="KW-0238">DNA-binding</keyword>
<evidence type="ECO:0000259" key="4">
    <source>
        <dbReference type="PROSITE" id="PS01124"/>
    </source>
</evidence>
<name>A0A2A3ME97_9PSED</name>
<dbReference type="SMART" id="SM00342">
    <property type="entry name" value="HTH_ARAC"/>
    <property type="match status" value="1"/>
</dbReference>
<dbReference type="InterPro" id="IPR020449">
    <property type="entry name" value="Tscrpt_reg_AraC-type_HTH"/>
</dbReference>
<comment type="caution">
    <text evidence="5">The sequence shown here is derived from an EMBL/GenBank/DDBJ whole genome shotgun (WGS) entry which is preliminary data.</text>
</comment>
<reference evidence="5 6" key="1">
    <citation type="submission" date="2017-09" db="EMBL/GenBank/DDBJ databases">
        <title>Pseudomonas abyssi sp. nov. isolated from Abyssopelagic Water.</title>
        <authorList>
            <person name="Wei Y."/>
        </authorList>
    </citation>
    <scope>NUCLEOTIDE SEQUENCE [LARGE SCALE GENOMIC DNA]</scope>
    <source>
        <strain evidence="5 6">MT5</strain>
    </source>
</reference>
<dbReference type="EMBL" id="NTMR01000025">
    <property type="protein sequence ID" value="PBK03057.1"/>
    <property type="molecule type" value="Genomic_DNA"/>
</dbReference>